<dbReference type="AlphaFoldDB" id="A0A7R8CV94"/>
<dbReference type="OrthoDB" id="10047910at2759"/>
<dbReference type="Proteomes" id="UP000675881">
    <property type="component" value="Chromosome 3"/>
</dbReference>
<evidence type="ECO:0000313" key="3">
    <source>
        <dbReference type="Proteomes" id="UP000675881"/>
    </source>
</evidence>
<dbReference type="InterPro" id="IPR011598">
    <property type="entry name" value="bHLH_dom"/>
</dbReference>
<dbReference type="PROSITE" id="PS50888">
    <property type="entry name" value="BHLH"/>
    <property type="match status" value="1"/>
</dbReference>
<accession>A0A7R8CV94</accession>
<proteinExistence type="predicted"/>
<dbReference type="EMBL" id="HG994582">
    <property type="protein sequence ID" value="CAF2906714.1"/>
    <property type="molecule type" value="Genomic_DNA"/>
</dbReference>
<evidence type="ECO:0000313" key="2">
    <source>
        <dbReference type="EMBL" id="CAF2906714.1"/>
    </source>
</evidence>
<dbReference type="SUPFAM" id="SSF47459">
    <property type="entry name" value="HLH, helix-loop-helix DNA-binding domain"/>
    <property type="match status" value="1"/>
</dbReference>
<name>A0A7R8CV94_LEPSM</name>
<dbReference type="GO" id="GO:0046983">
    <property type="term" value="F:protein dimerization activity"/>
    <property type="evidence" value="ECO:0007669"/>
    <property type="project" value="InterPro"/>
</dbReference>
<evidence type="ECO:0000256" key="1">
    <source>
        <dbReference type="SAM" id="MobiDB-lite"/>
    </source>
</evidence>
<dbReference type="InterPro" id="IPR036638">
    <property type="entry name" value="HLH_DNA-bd_sf"/>
</dbReference>
<feature type="compositionally biased region" description="Low complexity" evidence="1">
    <location>
        <begin position="22"/>
        <end position="35"/>
    </location>
</feature>
<reference evidence="2" key="1">
    <citation type="submission" date="2021-02" db="EMBL/GenBank/DDBJ databases">
        <authorList>
            <person name="Bekaert M."/>
        </authorList>
    </citation>
    <scope>NUCLEOTIDE SEQUENCE</scope>
    <source>
        <strain evidence="2">IoA-00</strain>
    </source>
</reference>
<dbReference type="Gene3D" id="4.10.280.10">
    <property type="entry name" value="Helix-loop-helix DNA-binding domain"/>
    <property type="match status" value="1"/>
</dbReference>
<keyword evidence="3" id="KW-1185">Reference proteome</keyword>
<sequence length="177" mass="19770">MNSPRSPTLTAGPSSLCLLCSSSSTPCSCSSSPSTKQKDYKTPRRAIPRLPSLATLQGRRVAKKYRKYARNMEYRRLRSIVPAVAHKRGVSKGEILEEAIKYIDSLHEQLISTIRTSPDCENVDGSKVIETVQSNLRPQLERRVSARRRLDALAVRNLISTSSSVKVLSPKDFKKKK</sequence>
<organism evidence="2 3">
    <name type="scientific">Lepeophtheirus salmonis</name>
    <name type="common">Salmon louse</name>
    <name type="synonym">Caligus salmonis</name>
    <dbReference type="NCBI Taxonomy" id="72036"/>
    <lineage>
        <taxon>Eukaryota</taxon>
        <taxon>Metazoa</taxon>
        <taxon>Ecdysozoa</taxon>
        <taxon>Arthropoda</taxon>
        <taxon>Crustacea</taxon>
        <taxon>Multicrustacea</taxon>
        <taxon>Hexanauplia</taxon>
        <taxon>Copepoda</taxon>
        <taxon>Siphonostomatoida</taxon>
        <taxon>Caligidae</taxon>
        <taxon>Lepeophtheirus</taxon>
    </lineage>
</organism>
<dbReference type="SMART" id="SM00353">
    <property type="entry name" value="HLH"/>
    <property type="match status" value="1"/>
</dbReference>
<feature type="region of interest" description="Disordered" evidence="1">
    <location>
        <begin position="22"/>
        <end position="43"/>
    </location>
</feature>
<gene>
    <name evidence="2" type="ORF">LSAA_7819</name>
</gene>
<protein>
    <submittedName>
        <fullName evidence="2">(salmon louse) hypothetical protein</fullName>
    </submittedName>
</protein>
<dbReference type="Pfam" id="PF00010">
    <property type="entry name" value="HLH"/>
    <property type="match status" value="1"/>
</dbReference>